<dbReference type="InterPro" id="IPR004813">
    <property type="entry name" value="OPT"/>
</dbReference>
<organism evidence="8 9">
    <name type="scientific">Morella rubra</name>
    <name type="common">Chinese bayberry</name>
    <dbReference type="NCBI Taxonomy" id="262757"/>
    <lineage>
        <taxon>Eukaryota</taxon>
        <taxon>Viridiplantae</taxon>
        <taxon>Streptophyta</taxon>
        <taxon>Embryophyta</taxon>
        <taxon>Tracheophyta</taxon>
        <taxon>Spermatophyta</taxon>
        <taxon>Magnoliopsida</taxon>
        <taxon>eudicotyledons</taxon>
        <taxon>Gunneridae</taxon>
        <taxon>Pentapetalae</taxon>
        <taxon>rosids</taxon>
        <taxon>fabids</taxon>
        <taxon>Fagales</taxon>
        <taxon>Myricaceae</taxon>
        <taxon>Morella</taxon>
    </lineage>
</organism>
<dbReference type="InterPro" id="IPR045035">
    <property type="entry name" value="YSL-like"/>
</dbReference>
<feature type="transmembrane region" description="Helical" evidence="7">
    <location>
        <begin position="531"/>
        <end position="553"/>
    </location>
</feature>
<feature type="transmembrane region" description="Helical" evidence="7">
    <location>
        <begin position="346"/>
        <end position="365"/>
    </location>
</feature>
<feature type="transmembrane region" description="Helical" evidence="7">
    <location>
        <begin position="202"/>
        <end position="226"/>
    </location>
</feature>
<dbReference type="NCBIfam" id="TIGR00728">
    <property type="entry name" value="OPT_sfam"/>
    <property type="match status" value="1"/>
</dbReference>
<comment type="subcellular location">
    <subcellularLocation>
        <location evidence="1">Membrane</location>
        <topology evidence="1">Multi-pass membrane protein</topology>
    </subcellularLocation>
</comment>
<keyword evidence="4 7" id="KW-0812">Transmembrane</keyword>
<evidence type="ECO:0000256" key="1">
    <source>
        <dbReference type="ARBA" id="ARBA00004141"/>
    </source>
</evidence>
<keyword evidence="3" id="KW-0813">Transport</keyword>
<feature type="transmembrane region" description="Helical" evidence="7">
    <location>
        <begin position="38"/>
        <end position="59"/>
    </location>
</feature>
<dbReference type="AlphaFoldDB" id="A0A6A1VFZ8"/>
<keyword evidence="9" id="KW-1185">Reference proteome</keyword>
<dbReference type="Pfam" id="PF03169">
    <property type="entry name" value="OPT"/>
    <property type="match status" value="2"/>
</dbReference>
<gene>
    <name evidence="8" type="ORF">CJ030_MR6G006600</name>
</gene>
<evidence type="ECO:0000256" key="4">
    <source>
        <dbReference type="ARBA" id="ARBA00022692"/>
    </source>
</evidence>
<dbReference type="GO" id="GO:0035673">
    <property type="term" value="F:oligopeptide transmembrane transporter activity"/>
    <property type="evidence" value="ECO:0007669"/>
    <property type="project" value="InterPro"/>
</dbReference>
<feature type="transmembrane region" description="Helical" evidence="7">
    <location>
        <begin position="246"/>
        <end position="267"/>
    </location>
</feature>
<feature type="transmembrane region" description="Helical" evidence="7">
    <location>
        <begin position="490"/>
        <end position="511"/>
    </location>
</feature>
<feature type="transmembrane region" description="Helical" evidence="7">
    <location>
        <begin position="135"/>
        <end position="153"/>
    </location>
</feature>
<name>A0A6A1VFZ8_9ROSI</name>
<evidence type="ECO:0000256" key="5">
    <source>
        <dbReference type="ARBA" id="ARBA00022989"/>
    </source>
</evidence>
<evidence type="ECO:0000256" key="3">
    <source>
        <dbReference type="ARBA" id="ARBA00022448"/>
    </source>
</evidence>
<proteinExistence type="inferred from homology"/>
<sequence length="605" mass="66141">MPAWGFGSYLLAMDERTYELIGASYPGNRAEDVKNPGLGWMIGFLFVVSFLGLFSLLPLRKVMIIDYKLTYPSGTATAMLINSFHTNTGAELAGKQVHCLGKYLSISLLWSCFKWFFSGIGDACGFDNFPIFGLMLYKSSVFVPGILVTGGWANRREGKEQKEKVKTAIMSVFEIHLILSVHAFVSRFYFDFSPTYVGCGLICPHIVNCSLLLGAIISWGFLWPFISQHAGDWYPADLEGNDFKGLYGYKVFIAISLILGDGLYHLIKRIAITLKEMCNKSTKLSNLPVTAEVLDGKGSKLLMEQRRRDEIFLKDGISTWFAAAGYVGLAAVSTATIPLIFPPLKWYLVLGSYIIAPALAFCNSYGTGLTDCSLASTYGKIGLFMMASLVGSNGGVVAGLATCGVMMSIICTAADLMQDFKAGYLTLSSAKSMFVSQLIGTAMGCIIAPLTFWLFWTAFDVGSPDGPFKAPYAVIYREMAILGIEGFSELPKHCLAICCGFFVAALVINLLRDMTPKKISQYVPIPMAMVAPFYIGAYFAIDMFVGTVILFVWERINRKDAEDYAGAVASGLICGDGIWTVPSAIFSLFRINPPMCMYFGPSSSS</sequence>
<dbReference type="EMBL" id="RXIC02000024">
    <property type="protein sequence ID" value="KAB1211802.1"/>
    <property type="molecule type" value="Genomic_DNA"/>
</dbReference>
<evidence type="ECO:0000313" key="9">
    <source>
        <dbReference type="Proteomes" id="UP000516437"/>
    </source>
</evidence>
<dbReference type="OrthoDB" id="627262at2759"/>
<reference evidence="8 9" key="1">
    <citation type="journal article" date="2019" name="Plant Biotechnol. J.">
        <title>The red bayberry genome and genetic basis of sex determination.</title>
        <authorList>
            <person name="Jia H.M."/>
            <person name="Jia H.J."/>
            <person name="Cai Q.L."/>
            <person name="Wang Y."/>
            <person name="Zhao H.B."/>
            <person name="Yang W.F."/>
            <person name="Wang G.Y."/>
            <person name="Li Y.H."/>
            <person name="Zhan D.L."/>
            <person name="Shen Y.T."/>
            <person name="Niu Q.F."/>
            <person name="Chang L."/>
            <person name="Qiu J."/>
            <person name="Zhao L."/>
            <person name="Xie H.B."/>
            <person name="Fu W.Y."/>
            <person name="Jin J."/>
            <person name="Li X.W."/>
            <person name="Jiao Y."/>
            <person name="Zhou C.C."/>
            <person name="Tu T."/>
            <person name="Chai C.Y."/>
            <person name="Gao J.L."/>
            <person name="Fan L.J."/>
            <person name="van de Weg E."/>
            <person name="Wang J.Y."/>
            <person name="Gao Z.S."/>
        </authorList>
    </citation>
    <scope>NUCLEOTIDE SEQUENCE [LARGE SCALE GENOMIC DNA]</scope>
    <source>
        <tissue evidence="8">Leaves</tissue>
    </source>
</reference>
<feature type="transmembrane region" description="Helical" evidence="7">
    <location>
        <begin position="565"/>
        <end position="589"/>
    </location>
</feature>
<dbReference type="PANTHER" id="PTHR31645">
    <property type="entry name" value="OLIGOPEPTIDE TRANSPORTER YGL114W-RELATED"/>
    <property type="match status" value="1"/>
</dbReference>
<feature type="transmembrane region" description="Helical" evidence="7">
    <location>
        <begin position="396"/>
        <end position="417"/>
    </location>
</feature>
<feature type="transmembrane region" description="Helical" evidence="7">
    <location>
        <begin position="168"/>
        <end position="190"/>
    </location>
</feature>
<feature type="transmembrane region" description="Helical" evidence="7">
    <location>
        <begin position="438"/>
        <end position="459"/>
    </location>
</feature>
<dbReference type="GO" id="GO:0005774">
    <property type="term" value="C:vacuolar membrane"/>
    <property type="evidence" value="ECO:0007669"/>
    <property type="project" value="TreeGrafter"/>
</dbReference>
<accession>A0A6A1VFZ8</accession>
<dbReference type="Proteomes" id="UP000516437">
    <property type="component" value="Chromosome 6"/>
</dbReference>
<comment type="similarity">
    <text evidence="2">Belongs to the YSL (TC 2.A.67.2) family.</text>
</comment>
<feature type="transmembrane region" description="Helical" evidence="7">
    <location>
        <begin position="317"/>
        <end position="340"/>
    </location>
</feature>
<keyword evidence="5 7" id="KW-1133">Transmembrane helix</keyword>
<evidence type="ECO:0000256" key="7">
    <source>
        <dbReference type="SAM" id="Phobius"/>
    </source>
</evidence>
<keyword evidence="6 7" id="KW-0472">Membrane</keyword>
<protein>
    <submittedName>
        <fullName evidence="8">Putative metal-nicotianamine transporter YSL6</fullName>
    </submittedName>
</protein>
<evidence type="ECO:0000256" key="6">
    <source>
        <dbReference type="ARBA" id="ARBA00023136"/>
    </source>
</evidence>
<dbReference type="PANTHER" id="PTHR31645:SF0">
    <property type="entry name" value="OLIGOPEPTIDE TRANSPORTER YGL114W-RELATED"/>
    <property type="match status" value="1"/>
</dbReference>
<comment type="caution">
    <text evidence="8">The sequence shown here is derived from an EMBL/GenBank/DDBJ whole genome shotgun (WGS) entry which is preliminary data.</text>
</comment>
<evidence type="ECO:0000313" key="8">
    <source>
        <dbReference type="EMBL" id="KAB1211802.1"/>
    </source>
</evidence>
<evidence type="ECO:0000256" key="2">
    <source>
        <dbReference type="ARBA" id="ARBA00010276"/>
    </source>
</evidence>